<reference evidence="2" key="2">
    <citation type="journal article" date="2024" name="Plant">
        <title>Genomic evolution and insights into agronomic trait innovations of Sesamum species.</title>
        <authorList>
            <person name="Miao H."/>
            <person name="Wang L."/>
            <person name="Qu L."/>
            <person name="Liu H."/>
            <person name="Sun Y."/>
            <person name="Le M."/>
            <person name="Wang Q."/>
            <person name="Wei S."/>
            <person name="Zheng Y."/>
            <person name="Lin W."/>
            <person name="Duan Y."/>
            <person name="Cao H."/>
            <person name="Xiong S."/>
            <person name="Wang X."/>
            <person name="Wei L."/>
            <person name="Li C."/>
            <person name="Ma Q."/>
            <person name="Ju M."/>
            <person name="Zhao R."/>
            <person name="Li G."/>
            <person name="Mu C."/>
            <person name="Tian Q."/>
            <person name="Mei H."/>
            <person name="Zhang T."/>
            <person name="Gao T."/>
            <person name="Zhang H."/>
        </authorList>
    </citation>
    <scope>NUCLEOTIDE SEQUENCE</scope>
    <source>
        <strain evidence="2">KEN1</strain>
    </source>
</reference>
<dbReference type="PANTHER" id="PTHR33240">
    <property type="entry name" value="OS08G0508500 PROTEIN"/>
    <property type="match status" value="1"/>
</dbReference>
<evidence type="ECO:0000256" key="1">
    <source>
        <dbReference type="SAM" id="MobiDB-lite"/>
    </source>
</evidence>
<proteinExistence type="predicted"/>
<name>A0AAW2SRU9_9LAMI</name>
<dbReference type="PANTHER" id="PTHR33240:SF15">
    <property type="entry name" value="GAG-PRO-LIKE PROTEIN"/>
    <property type="match status" value="1"/>
</dbReference>
<feature type="region of interest" description="Disordered" evidence="1">
    <location>
        <begin position="167"/>
        <end position="226"/>
    </location>
</feature>
<comment type="caution">
    <text evidence="2">The sequence shown here is derived from an EMBL/GenBank/DDBJ whole genome shotgun (WGS) entry which is preliminary data.</text>
</comment>
<dbReference type="CDD" id="cd00303">
    <property type="entry name" value="retropepsin_like"/>
    <property type="match status" value="1"/>
</dbReference>
<dbReference type="EMBL" id="JACGWN010000016">
    <property type="protein sequence ID" value="KAL0394774.1"/>
    <property type="molecule type" value="Genomic_DNA"/>
</dbReference>
<evidence type="ECO:0008006" key="3">
    <source>
        <dbReference type="Google" id="ProtNLM"/>
    </source>
</evidence>
<sequence length="226" mass="25039">MMTEESREKQEIIFGSQDLEKDVATNNDAVVISATIANFWVKKVLMDSGSSADIIFYKAFSQMGINNAELTWVNTPLTSFSGSIVEPVGEVTLPISLGSYPKWITKMVKFFIVDTPSAYNVILGRPSLNAFQAIASTYHLKLKFSTPNGIGEEVGDQRQARECYANSLKKKANDPPNESSNRGKASINPEDVIATRDEKDPLATKKRKVEERMGPIEEVKTIDLTQ</sequence>
<dbReference type="SUPFAM" id="SSF50630">
    <property type="entry name" value="Acid proteases"/>
    <property type="match status" value="1"/>
</dbReference>
<evidence type="ECO:0000313" key="2">
    <source>
        <dbReference type="EMBL" id="KAL0394774.1"/>
    </source>
</evidence>
<gene>
    <name evidence="2" type="ORF">Slati_4443600</name>
</gene>
<dbReference type="Gene3D" id="2.40.70.10">
    <property type="entry name" value="Acid Proteases"/>
    <property type="match status" value="1"/>
</dbReference>
<feature type="compositionally biased region" description="Basic and acidic residues" evidence="1">
    <location>
        <begin position="193"/>
        <end position="226"/>
    </location>
</feature>
<dbReference type="InterPro" id="IPR021109">
    <property type="entry name" value="Peptidase_aspartic_dom_sf"/>
</dbReference>
<reference evidence="2" key="1">
    <citation type="submission" date="2020-06" db="EMBL/GenBank/DDBJ databases">
        <authorList>
            <person name="Li T."/>
            <person name="Hu X."/>
            <person name="Zhang T."/>
            <person name="Song X."/>
            <person name="Zhang H."/>
            <person name="Dai N."/>
            <person name="Sheng W."/>
            <person name="Hou X."/>
            <person name="Wei L."/>
        </authorList>
    </citation>
    <scope>NUCLEOTIDE SEQUENCE</scope>
    <source>
        <strain evidence="2">KEN1</strain>
        <tissue evidence="2">Leaf</tissue>
    </source>
</reference>
<organism evidence="2">
    <name type="scientific">Sesamum latifolium</name>
    <dbReference type="NCBI Taxonomy" id="2727402"/>
    <lineage>
        <taxon>Eukaryota</taxon>
        <taxon>Viridiplantae</taxon>
        <taxon>Streptophyta</taxon>
        <taxon>Embryophyta</taxon>
        <taxon>Tracheophyta</taxon>
        <taxon>Spermatophyta</taxon>
        <taxon>Magnoliopsida</taxon>
        <taxon>eudicotyledons</taxon>
        <taxon>Gunneridae</taxon>
        <taxon>Pentapetalae</taxon>
        <taxon>asterids</taxon>
        <taxon>lamiids</taxon>
        <taxon>Lamiales</taxon>
        <taxon>Pedaliaceae</taxon>
        <taxon>Sesamum</taxon>
    </lineage>
</organism>
<accession>A0AAW2SRU9</accession>
<dbReference type="AlphaFoldDB" id="A0AAW2SRU9"/>
<protein>
    <recommendedName>
        <fullName evidence="3">Gag-pol polyprotein</fullName>
    </recommendedName>
</protein>